<accession>A0A518ALB0</accession>
<dbReference type="Pfam" id="PF18370">
    <property type="entry name" value="RGI_lyase"/>
    <property type="match status" value="1"/>
</dbReference>
<dbReference type="Pfam" id="PF21348">
    <property type="entry name" value="RGL11_C"/>
    <property type="match status" value="1"/>
</dbReference>
<dbReference type="InterPro" id="IPR016134">
    <property type="entry name" value="Dockerin_dom"/>
</dbReference>
<dbReference type="InterPro" id="IPR041624">
    <property type="entry name" value="RGI_lyase"/>
</dbReference>
<reference evidence="3 4" key="1">
    <citation type="submission" date="2019-02" db="EMBL/GenBank/DDBJ databases">
        <title>Deep-cultivation of Planctomycetes and their phenomic and genomic characterization uncovers novel biology.</title>
        <authorList>
            <person name="Wiegand S."/>
            <person name="Jogler M."/>
            <person name="Boedeker C."/>
            <person name="Pinto D."/>
            <person name="Vollmers J."/>
            <person name="Rivas-Marin E."/>
            <person name="Kohn T."/>
            <person name="Peeters S.H."/>
            <person name="Heuer A."/>
            <person name="Rast P."/>
            <person name="Oberbeckmann S."/>
            <person name="Bunk B."/>
            <person name="Jeske O."/>
            <person name="Meyerdierks A."/>
            <person name="Storesund J.E."/>
            <person name="Kallscheuer N."/>
            <person name="Luecker S."/>
            <person name="Lage O.M."/>
            <person name="Pohl T."/>
            <person name="Merkel B.J."/>
            <person name="Hornburger P."/>
            <person name="Mueller R.-W."/>
            <person name="Bruemmer F."/>
            <person name="Labrenz M."/>
            <person name="Spormann A.M."/>
            <person name="Op den Camp H."/>
            <person name="Overmann J."/>
            <person name="Amann R."/>
            <person name="Jetten M.S.M."/>
            <person name="Mascher T."/>
            <person name="Medema M.H."/>
            <person name="Devos D.P."/>
            <person name="Kaster A.-K."/>
            <person name="Ovreas L."/>
            <person name="Rohde M."/>
            <person name="Galperin M.Y."/>
            <person name="Jogler C."/>
        </authorList>
    </citation>
    <scope>NUCLEOTIDE SEQUENCE [LARGE SCALE GENOMIC DNA]</scope>
    <source>
        <strain evidence="3 4">Pan181</strain>
    </source>
</reference>
<gene>
    <name evidence="3" type="primary">yesW_1</name>
    <name evidence="3" type="ORF">Pan181_16990</name>
</gene>
<protein>
    <submittedName>
        <fullName evidence="3">Rhamnogalacturonan endolyase YesW</fullName>
        <ecNumber evidence="3">4.2.2.23</ecNumber>
    </submittedName>
</protein>
<dbReference type="PANTHER" id="PTHR43118">
    <property type="entry name" value="RHAMNOGALACTURONAN LYASE (EUROFUNG)"/>
    <property type="match status" value="1"/>
</dbReference>
<feature type="domain" description="Dockerin" evidence="2">
    <location>
        <begin position="866"/>
        <end position="928"/>
    </location>
</feature>
<dbReference type="InterPro" id="IPR013783">
    <property type="entry name" value="Ig-like_fold"/>
</dbReference>
<dbReference type="InterPro" id="IPR049366">
    <property type="entry name" value="RGL11_C"/>
</dbReference>
<organism evidence="3 4">
    <name type="scientific">Aeoliella mucimassa</name>
    <dbReference type="NCBI Taxonomy" id="2527972"/>
    <lineage>
        <taxon>Bacteria</taxon>
        <taxon>Pseudomonadati</taxon>
        <taxon>Planctomycetota</taxon>
        <taxon>Planctomycetia</taxon>
        <taxon>Pirellulales</taxon>
        <taxon>Lacipirellulaceae</taxon>
        <taxon>Aeoliella</taxon>
    </lineage>
</organism>
<evidence type="ECO:0000313" key="3">
    <source>
        <dbReference type="EMBL" id="QDU55509.1"/>
    </source>
</evidence>
<evidence type="ECO:0000256" key="1">
    <source>
        <dbReference type="SAM" id="MobiDB-lite"/>
    </source>
</evidence>
<dbReference type="InterPro" id="IPR034641">
    <property type="entry name" value="RGL11"/>
</dbReference>
<dbReference type="InterPro" id="IPR036116">
    <property type="entry name" value="FN3_sf"/>
</dbReference>
<proteinExistence type="predicted"/>
<feature type="compositionally biased region" description="Low complexity" evidence="1">
    <location>
        <begin position="1022"/>
        <end position="1036"/>
    </location>
</feature>
<evidence type="ECO:0000259" key="2">
    <source>
        <dbReference type="PROSITE" id="PS51766"/>
    </source>
</evidence>
<dbReference type="GO" id="GO:0000272">
    <property type="term" value="P:polysaccharide catabolic process"/>
    <property type="evidence" value="ECO:0007669"/>
    <property type="project" value="InterPro"/>
</dbReference>
<dbReference type="PANTHER" id="PTHR43118:SF1">
    <property type="entry name" value="RHAMNOGALACTURONAN LYASE (EUROFUNG)"/>
    <property type="match status" value="1"/>
</dbReference>
<dbReference type="SUPFAM" id="SSF49265">
    <property type="entry name" value="Fibronectin type III"/>
    <property type="match status" value="1"/>
</dbReference>
<dbReference type="KEGG" id="amuc:Pan181_16990"/>
<dbReference type="EC" id="4.2.2.23" evidence="3"/>
<dbReference type="PROSITE" id="PS51766">
    <property type="entry name" value="DOCKERIN"/>
    <property type="match status" value="1"/>
</dbReference>
<dbReference type="SUPFAM" id="SSF69318">
    <property type="entry name" value="Integrin alpha N-terminal domain"/>
    <property type="match status" value="1"/>
</dbReference>
<dbReference type="Gene3D" id="2.60.40.10">
    <property type="entry name" value="Immunoglobulins"/>
    <property type="match status" value="1"/>
</dbReference>
<feature type="region of interest" description="Disordered" evidence="1">
    <location>
        <begin position="1001"/>
        <end position="1040"/>
    </location>
</feature>
<feature type="compositionally biased region" description="Polar residues" evidence="1">
    <location>
        <begin position="124"/>
        <end position="139"/>
    </location>
</feature>
<keyword evidence="4" id="KW-1185">Reference proteome</keyword>
<feature type="region of interest" description="Disordered" evidence="1">
    <location>
        <begin position="124"/>
        <end position="153"/>
    </location>
</feature>
<dbReference type="Gene3D" id="1.10.1330.10">
    <property type="entry name" value="Dockerin domain"/>
    <property type="match status" value="1"/>
</dbReference>
<dbReference type="InterPro" id="IPR036439">
    <property type="entry name" value="Dockerin_dom_sf"/>
</dbReference>
<dbReference type="InterPro" id="IPR028994">
    <property type="entry name" value="Integrin_alpha_N"/>
</dbReference>
<dbReference type="AlphaFoldDB" id="A0A518ALB0"/>
<name>A0A518ALB0_9BACT</name>
<dbReference type="RefSeq" id="WP_197529034.1">
    <property type="nucleotide sequence ID" value="NZ_CP036278.1"/>
</dbReference>
<sequence length="1051" mass="113992">MQHSSRSKAKAPHRSRKLMFESLEARQLLSVTTLSASDDTYLRSGYSNGGVDVLDSRYSFVPYIKFDLSQLNIDEITSATLTVTKVASVRNDAINEGRFAVYGLADLAGNTPQDWNESTLVAGTNNGAEWNDDSSTNGIDRSRLTSLDPEDGADVTETINNSTGAAQTLTGTALVDFLNSRVDDDGFVTFVIPVEADGRGYGLASKEYADQSMHPTLEITYDEGSGGGDSNDPYPENPTRFARQVEQLNRGVVALRTSSSSVMLSWRLLGDDAADIGFNVYRSTSGRDSYKLNSAVITDATMFVDNSASDAFSYLYTVVPVVDGVELASSETYWLDSTTDVQQHIDIPLVIPPSGVTPTGESYTYSANDATVADLDGDGQYEIILKWDPSNAQDNSKPGYTGNVYVDAYTLEGELLWRIDLGVNIRAGAHYTQMLAYDFNGNGRAEVVLRTAPGTVDGQGNYVLLNDDNPQADYRNSGGYILTGPEYLTVFDGYTGGELATINFPLERNDVSSWGDNYGNRADRFLAAVAYVDGTRPSIVWARGYYGPRSGYQARNELVALNWRDGELTQVWRFNAATNGENSEYIGQGAHSMVVADVDGDGYDEIVYGASVIDHDGTGLYSTGLGHGDALHVSDMDPTNPGLEIFMVHESPGAYESQGRDAGAEVHDAMTGELLVQVPSNNDVGRGVAGDIDPNHEGYEFWATTDEGTRYIYNVSGDALYETPGNMMVNFLVYWDGDLSRELLDGTTVSEWNNPGRTNLLSYSASSFNNTGHLASNNSTKSTPSLVADLLGDWREEIVWRRADNSALEIWISATPTDTRLTTLMHDTHYREAVATQNSAYNQPNHTSYWIGEGMTTPPQPLIYYGGTLPGDYNQDGAVSLADYTVWRDWLGSTTNLAADGDHNGVIDDADYQIWKQNFGAVLDEVPSFSSRELASLSTTVSASTAATDTPVMAEPSPSLAAAFAAFGSESQAPSPKAIGPQPLEQPAASNLDLQIMVRQHAQQATEQSFARRDHRARQAASMSLSTSSDSSSSGSLPHWIPLVGPLREFS</sequence>
<dbReference type="CDD" id="cd10318">
    <property type="entry name" value="RGL11"/>
    <property type="match status" value="1"/>
</dbReference>
<dbReference type="GO" id="GO:0102210">
    <property type="term" value="F:rhamnogalacturonan endolyase activity"/>
    <property type="evidence" value="ECO:0007669"/>
    <property type="project" value="UniProtKB-EC"/>
</dbReference>
<dbReference type="SUPFAM" id="SSF63446">
    <property type="entry name" value="Type I dockerin domain"/>
    <property type="match status" value="1"/>
</dbReference>
<keyword evidence="3" id="KW-0456">Lyase</keyword>
<dbReference type="EMBL" id="CP036278">
    <property type="protein sequence ID" value="QDU55509.1"/>
    <property type="molecule type" value="Genomic_DNA"/>
</dbReference>
<evidence type="ECO:0000313" key="4">
    <source>
        <dbReference type="Proteomes" id="UP000315750"/>
    </source>
</evidence>
<dbReference type="Proteomes" id="UP000315750">
    <property type="component" value="Chromosome"/>
</dbReference>